<dbReference type="SUPFAM" id="SSF53649">
    <property type="entry name" value="Alkaline phosphatase-like"/>
    <property type="match status" value="1"/>
</dbReference>
<keyword evidence="1" id="KW-0812">Transmembrane</keyword>
<proteinExistence type="predicted"/>
<dbReference type="GO" id="GO:0016740">
    <property type="term" value="F:transferase activity"/>
    <property type="evidence" value="ECO:0007669"/>
    <property type="project" value="UniProtKB-KW"/>
</dbReference>
<keyword evidence="1" id="KW-1133">Transmembrane helix</keyword>
<dbReference type="GO" id="GO:0016787">
    <property type="term" value="F:hydrolase activity"/>
    <property type="evidence" value="ECO:0007669"/>
    <property type="project" value="UniProtKB-KW"/>
</dbReference>
<gene>
    <name evidence="3" type="ORF">FRD01_12180</name>
</gene>
<protein>
    <submittedName>
        <fullName evidence="3">Sulfatase-like hydrolase/transferase</fullName>
    </submittedName>
</protein>
<dbReference type="InterPro" id="IPR052701">
    <property type="entry name" value="GAG_Ulvan_Degrading_Sulfatases"/>
</dbReference>
<dbReference type="AlphaFoldDB" id="A0A5B8XQV3"/>
<accession>A0A5B8XQV3</accession>
<feature type="transmembrane region" description="Helical" evidence="1">
    <location>
        <begin position="156"/>
        <end position="174"/>
    </location>
</feature>
<dbReference type="KEGG" id="bbae:FRD01_12180"/>
<dbReference type="RefSeq" id="WP_146960001.1">
    <property type="nucleotide sequence ID" value="NZ_CP042467.1"/>
</dbReference>
<keyword evidence="3" id="KW-0808">Transferase</keyword>
<evidence type="ECO:0000313" key="3">
    <source>
        <dbReference type="EMBL" id="QED27980.1"/>
    </source>
</evidence>
<dbReference type="Proteomes" id="UP000321595">
    <property type="component" value="Chromosome"/>
</dbReference>
<sequence length="583" mass="66041">MHLKFLVPPALLAIFEVAAVAWTDTWLAPAEWLGLWFFAFAMSWGALSAAAWGYAIWDDWVSQRGRHMFESLYRFSALFILSWIGLFLWWPELHLVAHEIASTRYLLITFLSLVFCASTMALLHIRPQWERVFGWVLFALWVVLLPLMLYRLARGSYALVHLAGLGLLFVALVRVMPKKPYAMKKIGLACAALALVVSTMFSHRLAHAVVDRTRLFFHAKYMMAWARDSEPEGCEILADPQETMEDLVEDVPPPDDTEKARARGVLVVFIDALRADRIGMVYKGHPLTPNLEEFSKNAVHFTSSYTIFPSTIGMIASLGSGRYDAPDGQFFGEHLKKHGVSFDGHWAHEYLQTSLGDAFDGEPLGDPSAENEFETTSDISTDKAIEYLQSNTAERFVYVAHYYDPHEHYVPNDRFDFGPGLEDRYNAEVALVDFELGRLFKHVPDDVAVLVMSDHGDELGEHGFYYHGIRVYDGSTRIVTYLKAPGLKPGDYHEPVSSVDFAPTIAELLGIEFPRAHGISLLDPAQDRRVFVRGIEKAAIVSDEYKVIWNYKSRTMEVYDRKLDPEESKNLADEMIPELCEPG</sequence>
<dbReference type="Pfam" id="PF00884">
    <property type="entry name" value="Sulfatase"/>
    <property type="match status" value="1"/>
</dbReference>
<dbReference type="Gene3D" id="3.40.720.10">
    <property type="entry name" value="Alkaline Phosphatase, subunit A"/>
    <property type="match status" value="1"/>
</dbReference>
<evidence type="ECO:0000313" key="4">
    <source>
        <dbReference type="Proteomes" id="UP000321595"/>
    </source>
</evidence>
<dbReference type="InterPro" id="IPR000917">
    <property type="entry name" value="Sulfatase_N"/>
</dbReference>
<feature type="transmembrane region" description="Helical" evidence="1">
    <location>
        <begin position="132"/>
        <end position="150"/>
    </location>
</feature>
<feature type="transmembrane region" description="Helical" evidence="1">
    <location>
        <begin position="35"/>
        <end position="57"/>
    </location>
</feature>
<evidence type="ECO:0000256" key="1">
    <source>
        <dbReference type="SAM" id="Phobius"/>
    </source>
</evidence>
<dbReference type="PANTHER" id="PTHR43751:SF3">
    <property type="entry name" value="SULFATASE N-TERMINAL DOMAIN-CONTAINING PROTEIN"/>
    <property type="match status" value="1"/>
</dbReference>
<name>A0A5B8XQV3_9DELT</name>
<dbReference type="EMBL" id="CP042467">
    <property type="protein sequence ID" value="QED27980.1"/>
    <property type="molecule type" value="Genomic_DNA"/>
</dbReference>
<keyword evidence="4" id="KW-1185">Reference proteome</keyword>
<feature type="transmembrane region" description="Helical" evidence="1">
    <location>
        <begin position="186"/>
        <end position="206"/>
    </location>
</feature>
<feature type="domain" description="Sulfatase N-terminal" evidence="2">
    <location>
        <begin position="265"/>
        <end position="511"/>
    </location>
</feature>
<dbReference type="InterPro" id="IPR017850">
    <property type="entry name" value="Alkaline_phosphatase_core_sf"/>
</dbReference>
<keyword evidence="3" id="KW-0378">Hydrolase</keyword>
<dbReference type="PANTHER" id="PTHR43751">
    <property type="entry name" value="SULFATASE"/>
    <property type="match status" value="1"/>
</dbReference>
<organism evidence="3 4">
    <name type="scientific">Microvenator marinus</name>
    <dbReference type="NCBI Taxonomy" id="2600177"/>
    <lineage>
        <taxon>Bacteria</taxon>
        <taxon>Deltaproteobacteria</taxon>
        <taxon>Bradymonadales</taxon>
        <taxon>Microvenatoraceae</taxon>
        <taxon>Microvenator</taxon>
    </lineage>
</organism>
<feature type="transmembrane region" description="Helical" evidence="1">
    <location>
        <begin position="72"/>
        <end position="90"/>
    </location>
</feature>
<dbReference type="OrthoDB" id="5500422at2"/>
<evidence type="ECO:0000259" key="2">
    <source>
        <dbReference type="Pfam" id="PF00884"/>
    </source>
</evidence>
<feature type="transmembrane region" description="Helical" evidence="1">
    <location>
        <begin position="105"/>
        <end position="125"/>
    </location>
</feature>
<reference evidence="3 4" key="1">
    <citation type="submission" date="2019-08" db="EMBL/GenBank/DDBJ databases">
        <authorList>
            <person name="Liang Q."/>
        </authorList>
    </citation>
    <scope>NUCLEOTIDE SEQUENCE [LARGE SCALE GENOMIC DNA]</scope>
    <source>
        <strain evidence="3 4">V1718</strain>
    </source>
</reference>
<keyword evidence="1" id="KW-0472">Membrane</keyword>